<protein>
    <submittedName>
        <fullName evidence="1">Uncharacterized protein</fullName>
    </submittedName>
</protein>
<organism evidence="1 2">
    <name type="scientific">Kibdelosporangium aridum</name>
    <dbReference type="NCBI Taxonomy" id="2030"/>
    <lineage>
        <taxon>Bacteria</taxon>
        <taxon>Bacillati</taxon>
        <taxon>Actinomycetota</taxon>
        <taxon>Actinomycetes</taxon>
        <taxon>Pseudonocardiales</taxon>
        <taxon>Pseudonocardiaceae</taxon>
        <taxon>Kibdelosporangium</taxon>
    </lineage>
</organism>
<accession>A0A1Y5Y8E5</accession>
<dbReference type="EMBL" id="FWXV01000020">
    <property type="protein sequence ID" value="SMD27083.1"/>
    <property type="molecule type" value="Genomic_DNA"/>
</dbReference>
<sequence length="39" mass="4359">MVLGPGWLPAVEPVIRMAPARFMVETFFSRVPALMVTLK</sequence>
<dbReference type="AlphaFoldDB" id="A0A1Y5Y8E5"/>
<evidence type="ECO:0000313" key="1">
    <source>
        <dbReference type="EMBL" id="SMD27083.1"/>
    </source>
</evidence>
<dbReference type="Proteomes" id="UP000192674">
    <property type="component" value="Unassembled WGS sequence"/>
</dbReference>
<evidence type="ECO:0000313" key="2">
    <source>
        <dbReference type="Proteomes" id="UP000192674"/>
    </source>
</evidence>
<gene>
    <name evidence="1" type="ORF">SAMN05661093_10680</name>
</gene>
<name>A0A1Y5Y8E5_KIBAR</name>
<proteinExistence type="predicted"/>
<keyword evidence="2" id="KW-1185">Reference proteome</keyword>
<reference evidence="1 2" key="1">
    <citation type="submission" date="2017-04" db="EMBL/GenBank/DDBJ databases">
        <authorList>
            <person name="Afonso C.L."/>
            <person name="Miller P.J."/>
            <person name="Scott M.A."/>
            <person name="Spackman E."/>
            <person name="Goraichik I."/>
            <person name="Dimitrov K.M."/>
            <person name="Suarez D.L."/>
            <person name="Swayne D.E."/>
        </authorList>
    </citation>
    <scope>NUCLEOTIDE SEQUENCE [LARGE SCALE GENOMIC DNA]</scope>
    <source>
        <strain evidence="1 2">DSM 43828</strain>
    </source>
</reference>